<comment type="caution">
    <text evidence="1">The sequence shown here is derived from an EMBL/GenBank/DDBJ whole genome shotgun (WGS) entry which is preliminary data.</text>
</comment>
<dbReference type="Proteomes" id="UP001234297">
    <property type="component" value="Chromosome 2"/>
</dbReference>
<reference evidence="1 2" key="1">
    <citation type="journal article" date="2022" name="Hortic Res">
        <title>A haplotype resolved chromosomal level avocado genome allows analysis of novel avocado genes.</title>
        <authorList>
            <person name="Nath O."/>
            <person name="Fletcher S.J."/>
            <person name="Hayward A."/>
            <person name="Shaw L.M."/>
            <person name="Masouleh A.K."/>
            <person name="Furtado A."/>
            <person name="Henry R.J."/>
            <person name="Mitter N."/>
        </authorList>
    </citation>
    <scope>NUCLEOTIDE SEQUENCE [LARGE SCALE GENOMIC DNA]</scope>
    <source>
        <strain evidence="2">cv. Hass</strain>
    </source>
</reference>
<evidence type="ECO:0000313" key="1">
    <source>
        <dbReference type="EMBL" id="KAJ8644771.1"/>
    </source>
</evidence>
<gene>
    <name evidence="1" type="ORF">MRB53_006519</name>
</gene>
<proteinExistence type="predicted"/>
<evidence type="ECO:0000313" key="2">
    <source>
        <dbReference type="Proteomes" id="UP001234297"/>
    </source>
</evidence>
<accession>A0ACC2MG80</accession>
<protein>
    <submittedName>
        <fullName evidence="1">Uncharacterized protein</fullName>
    </submittedName>
</protein>
<name>A0ACC2MG80_PERAE</name>
<dbReference type="EMBL" id="CM056810">
    <property type="protein sequence ID" value="KAJ8644771.1"/>
    <property type="molecule type" value="Genomic_DNA"/>
</dbReference>
<organism evidence="1 2">
    <name type="scientific">Persea americana</name>
    <name type="common">Avocado</name>
    <dbReference type="NCBI Taxonomy" id="3435"/>
    <lineage>
        <taxon>Eukaryota</taxon>
        <taxon>Viridiplantae</taxon>
        <taxon>Streptophyta</taxon>
        <taxon>Embryophyta</taxon>
        <taxon>Tracheophyta</taxon>
        <taxon>Spermatophyta</taxon>
        <taxon>Magnoliopsida</taxon>
        <taxon>Magnoliidae</taxon>
        <taxon>Laurales</taxon>
        <taxon>Lauraceae</taxon>
        <taxon>Persea</taxon>
    </lineage>
</organism>
<keyword evidence="2" id="KW-1185">Reference proteome</keyword>
<sequence length="180" mass="20500">MATISLPSAGNLATRRTSFILPPCQINPTQLLPLVQFLTIYFTNPADGCKGLLFGIYGSTNYIQIRELWHYLSTNYDTKLRWCILGDFNAILLASEQLSFKHSWFVQDFQHLILSSGLQDMGFTGNIFTWSNNRKGRACVAARLDTTLCSSKWYSSFNDPVLAHLSKVLFDHWPLFLSHK</sequence>